<dbReference type="Pfam" id="PF01204">
    <property type="entry name" value="Trehalase"/>
    <property type="match status" value="2"/>
</dbReference>
<keyword evidence="3 5" id="KW-0378">Hydrolase</keyword>
<dbReference type="GO" id="GO:0005946">
    <property type="term" value="C:alpha,alpha-trehalose-phosphate synthase complex (UDP-forming)"/>
    <property type="evidence" value="ECO:0007669"/>
    <property type="project" value="EnsemblFungi"/>
</dbReference>
<name>A0A139AZ69_GONPJ</name>
<dbReference type="SUPFAM" id="SSF48208">
    <property type="entry name" value="Six-hairpin glycosidases"/>
    <property type="match status" value="2"/>
</dbReference>
<dbReference type="PANTHER" id="PTHR23403">
    <property type="entry name" value="TREHALASE"/>
    <property type="match status" value="1"/>
</dbReference>
<feature type="domain" description="Neutral trehalase Ca2+ binding" evidence="7">
    <location>
        <begin position="152"/>
        <end position="179"/>
    </location>
</feature>
<comment type="catalytic activity">
    <reaction evidence="1 5">
        <text>alpha,alpha-trehalose + H2O = alpha-D-glucose + beta-D-glucose</text>
        <dbReference type="Rhea" id="RHEA:32675"/>
        <dbReference type="ChEBI" id="CHEBI:15377"/>
        <dbReference type="ChEBI" id="CHEBI:15903"/>
        <dbReference type="ChEBI" id="CHEBI:16551"/>
        <dbReference type="ChEBI" id="CHEBI:17925"/>
        <dbReference type="EC" id="3.2.1.28"/>
    </reaction>
</comment>
<feature type="compositionally biased region" description="Pro residues" evidence="6">
    <location>
        <begin position="12"/>
        <end position="24"/>
    </location>
</feature>
<comment type="similarity">
    <text evidence="2 5">Belongs to the glycosyl hydrolase 37 family.</text>
</comment>
<dbReference type="Pfam" id="PF07492">
    <property type="entry name" value="Trehalase_Ca-bi"/>
    <property type="match status" value="1"/>
</dbReference>
<dbReference type="Proteomes" id="UP000070544">
    <property type="component" value="Unassembled WGS sequence"/>
</dbReference>
<dbReference type="InterPro" id="IPR001661">
    <property type="entry name" value="Glyco_hydro_37"/>
</dbReference>
<accession>A0A139AZ69</accession>
<dbReference type="PRINTS" id="PR00744">
    <property type="entry name" value="GLHYDRLASE37"/>
</dbReference>
<dbReference type="InterPro" id="IPR018232">
    <property type="entry name" value="Glyco_hydro_37_CS"/>
</dbReference>
<dbReference type="PROSITE" id="PS00928">
    <property type="entry name" value="TREHALASE_2"/>
    <property type="match status" value="1"/>
</dbReference>
<dbReference type="InterPro" id="IPR011120">
    <property type="entry name" value="Trehalase_Ca-bd"/>
</dbReference>
<gene>
    <name evidence="8" type="ORF">M427DRAFT_50367</name>
</gene>
<dbReference type="InterPro" id="IPR012341">
    <property type="entry name" value="6hp_glycosidase-like_sf"/>
</dbReference>
<keyword evidence="9" id="KW-1185">Reference proteome</keyword>
<reference evidence="8 9" key="1">
    <citation type="journal article" date="2015" name="Genome Biol. Evol.">
        <title>Phylogenomic analyses indicate that early fungi evolved digesting cell walls of algal ancestors of land plants.</title>
        <authorList>
            <person name="Chang Y."/>
            <person name="Wang S."/>
            <person name="Sekimoto S."/>
            <person name="Aerts A.L."/>
            <person name="Choi C."/>
            <person name="Clum A."/>
            <person name="LaButti K.M."/>
            <person name="Lindquist E.A."/>
            <person name="Yee Ngan C."/>
            <person name="Ohm R.A."/>
            <person name="Salamov A.A."/>
            <person name="Grigoriev I.V."/>
            <person name="Spatafora J.W."/>
            <person name="Berbee M.L."/>
        </authorList>
    </citation>
    <scope>NUCLEOTIDE SEQUENCE [LARGE SCALE GENOMIC DNA]</scope>
    <source>
        <strain evidence="8 9">JEL478</strain>
    </source>
</reference>
<evidence type="ECO:0000256" key="6">
    <source>
        <dbReference type="SAM" id="MobiDB-lite"/>
    </source>
</evidence>
<dbReference type="EC" id="3.2.1.28" evidence="5"/>
<evidence type="ECO:0000256" key="2">
    <source>
        <dbReference type="ARBA" id="ARBA00005615"/>
    </source>
</evidence>
<dbReference type="PROSITE" id="PS00927">
    <property type="entry name" value="TREHALASE_1"/>
    <property type="match status" value="1"/>
</dbReference>
<dbReference type="Gene3D" id="1.50.10.10">
    <property type="match status" value="1"/>
</dbReference>
<evidence type="ECO:0000256" key="5">
    <source>
        <dbReference type="RuleBase" id="RU361180"/>
    </source>
</evidence>
<evidence type="ECO:0000256" key="3">
    <source>
        <dbReference type="ARBA" id="ARBA00022801"/>
    </source>
</evidence>
<dbReference type="OrthoDB" id="3542292at2759"/>
<dbReference type="STRING" id="1344416.A0A139AZ69"/>
<dbReference type="GO" id="GO:0005509">
    <property type="term" value="F:calcium ion binding"/>
    <property type="evidence" value="ECO:0007669"/>
    <property type="project" value="EnsemblFungi"/>
</dbReference>
<dbReference type="OMA" id="GMTHKVE"/>
<dbReference type="InterPro" id="IPR008928">
    <property type="entry name" value="6-hairpin_glycosidase_sf"/>
</dbReference>
<keyword evidence="4 5" id="KW-0326">Glycosidase</keyword>
<evidence type="ECO:0000313" key="9">
    <source>
        <dbReference type="Proteomes" id="UP000070544"/>
    </source>
</evidence>
<dbReference type="GO" id="GO:0005993">
    <property type="term" value="P:trehalose catabolic process"/>
    <property type="evidence" value="ECO:0007669"/>
    <property type="project" value="EnsemblFungi"/>
</dbReference>
<feature type="compositionally biased region" description="Low complexity" evidence="6">
    <location>
        <begin position="1"/>
        <end position="11"/>
    </location>
</feature>
<feature type="region of interest" description="Disordered" evidence="6">
    <location>
        <begin position="896"/>
        <end position="927"/>
    </location>
</feature>
<evidence type="ECO:0000313" key="8">
    <source>
        <dbReference type="EMBL" id="KXS22004.1"/>
    </source>
</evidence>
<evidence type="ECO:0000259" key="7">
    <source>
        <dbReference type="Pfam" id="PF07492"/>
    </source>
</evidence>
<organism evidence="8 9">
    <name type="scientific">Gonapodya prolifera (strain JEL478)</name>
    <name type="common">Monoblepharis prolifera</name>
    <dbReference type="NCBI Taxonomy" id="1344416"/>
    <lineage>
        <taxon>Eukaryota</taxon>
        <taxon>Fungi</taxon>
        <taxon>Fungi incertae sedis</taxon>
        <taxon>Chytridiomycota</taxon>
        <taxon>Chytridiomycota incertae sedis</taxon>
        <taxon>Monoblepharidomycetes</taxon>
        <taxon>Monoblepharidales</taxon>
        <taxon>Gonapodyaceae</taxon>
        <taxon>Gonapodya</taxon>
    </lineage>
</organism>
<evidence type="ECO:0000256" key="4">
    <source>
        <dbReference type="ARBA" id="ARBA00023295"/>
    </source>
</evidence>
<sequence length="927" mass="105898">MAPASPRRSSPSPSPSSPSAPPAPLLHRKRLSVSKLFPPAHTTQPSSDPKSHFLEREIENPDLGHARAHGHHVEADWAAIRGPGLAGVEDGKKTGRMRAISTRDLRRHLSSKEVSDLVEESFSRPKRRASHDDKFESGPRRFLIDVQETQRRLIQQEDTDGDFQITVSDQGPKVFAVGTAASAGYHKFELRGTYQISNLLQELALASDHGRQRIMVDEDRLRENPVERLARMIKYDFWDGLSRRIDAEGLEIITNDPKNRTPDQSRRIYVPFYDEFALAYWTQVAQTRPLDVVRLPEVVTPQYVKTLDGKPGILSLALREQYDTRVKAKVVKGVPFVVPGGRFNEMYGWDSYFETLGLLVDNRVEMSRGMVENFVYEIAHYGKILNANRSYYLTRSQPPFLTDMILKVHAALATKPSYTRAETKSWLARGFRAACKELFGVWLSEPRYDGVTGLSTFKTEGYGMPPETESSHFDHLMEPYAKKHGVGVEEFKKMYANEEVSEPELDTYFVHDRAVRESGHDTTYRFEGKCASLVTIDLTSLLYKYEMDLAKVIQKEFRNSFKIRVRRGHDDVNLKSYIKWRDYVRENGVANALSEWDSRWARHILVFDEEIDHHWREVGEAEAEREREARESGEGIVLEDVASPADSYPADEKMVPSPAEVPVVWEPVIDHPDSPFFTITLTSPVFQQLATRTRAAADRYLWNEKQGIYFDYDIAQKEQHVYETVTTFWALWAGMASQEQAESVVTEGSRRFEVVGGLVSGTLESRGRVGLDRPNRQWDYPFGWAPHQIMAWEAVRNYGYKELSQRFAYRWLYTITKAFVDYNGVVPEKFDVVDMTHKVDVEYGNVGTDFKFVPREGFGWMNASYQVGLTYLPVSYRRALGMLTPPDDLVVQLRRKSRDRGAGPNGSPKSSPEEPLGSPGERAQFFL</sequence>
<dbReference type="GO" id="GO:0004555">
    <property type="term" value="F:alpha,alpha-trehalase activity"/>
    <property type="evidence" value="ECO:0007669"/>
    <property type="project" value="UniProtKB-EC"/>
</dbReference>
<dbReference type="EMBL" id="KQ965731">
    <property type="protein sequence ID" value="KXS22004.1"/>
    <property type="molecule type" value="Genomic_DNA"/>
</dbReference>
<dbReference type="AlphaFoldDB" id="A0A139AZ69"/>
<protein>
    <recommendedName>
        <fullName evidence="5">Trehalase</fullName>
        <ecNumber evidence="5">3.2.1.28</ecNumber>
    </recommendedName>
    <alternativeName>
        <fullName evidence="5">Alpha-trehalose glucohydrolase</fullName>
    </alternativeName>
</protein>
<dbReference type="PANTHER" id="PTHR23403:SF6">
    <property type="entry name" value="CYTOSOLIC NEUTRAL TREHALASE-RELATED"/>
    <property type="match status" value="1"/>
</dbReference>
<proteinExistence type="inferred from homology"/>
<evidence type="ECO:0000256" key="1">
    <source>
        <dbReference type="ARBA" id="ARBA00001576"/>
    </source>
</evidence>
<feature type="region of interest" description="Disordered" evidence="6">
    <location>
        <begin position="1"/>
        <end position="52"/>
    </location>
</feature>